<reference evidence="1 2" key="1">
    <citation type="submission" date="2024-07" db="EMBL/GenBank/DDBJ databases">
        <title>Enhanced genomic and transcriptomic resources for Trichinella pseudospiralis and T. spiralis underpin the discovery of pronounced molecular differences between stages and species.</title>
        <authorList>
            <person name="Pasi K.K."/>
            <person name="La Rosa G."/>
            <person name="Gomez-Morales M.A."/>
            <person name="Tosini F."/>
            <person name="Sumanam S."/>
            <person name="Young N.D."/>
            <person name="Chang B.C."/>
            <person name="Robin G.B."/>
        </authorList>
    </citation>
    <scope>NUCLEOTIDE SEQUENCE [LARGE SCALE GENOMIC DNA]</scope>
    <source>
        <strain evidence="1">ISS534</strain>
    </source>
</reference>
<dbReference type="Proteomes" id="UP001558632">
    <property type="component" value="Unassembled WGS sequence"/>
</dbReference>
<proteinExistence type="predicted"/>
<sequence length="85" mass="9528">MMTGIHLRTKTMISRGRGFANPLPTIDHFLRTVGDGRRWRCILTCPPAKITRQCLTIATHAENRPDRWLAISLGSTSLFAQSGIH</sequence>
<dbReference type="EMBL" id="JBEUSY010000120">
    <property type="protein sequence ID" value="KAL1244940.1"/>
    <property type="molecule type" value="Genomic_DNA"/>
</dbReference>
<name>A0ABR3KWA7_TRISP</name>
<protein>
    <submittedName>
        <fullName evidence="1">Protein transport protein</fullName>
    </submittedName>
</protein>
<keyword evidence="2" id="KW-1185">Reference proteome</keyword>
<evidence type="ECO:0000313" key="1">
    <source>
        <dbReference type="EMBL" id="KAL1244940.1"/>
    </source>
</evidence>
<organism evidence="1 2">
    <name type="scientific">Trichinella spiralis</name>
    <name type="common">Trichina worm</name>
    <dbReference type="NCBI Taxonomy" id="6334"/>
    <lineage>
        <taxon>Eukaryota</taxon>
        <taxon>Metazoa</taxon>
        <taxon>Ecdysozoa</taxon>
        <taxon>Nematoda</taxon>
        <taxon>Enoplea</taxon>
        <taxon>Dorylaimia</taxon>
        <taxon>Trichinellida</taxon>
        <taxon>Trichinellidae</taxon>
        <taxon>Trichinella</taxon>
    </lineage>
</organism>
<evidence type="ECO:0000313" key="2">
    <source>
        <dbReference type="Proteomes" id="UP001558632"/>
    </source>
</evidence>
<gene>
    <name evidence="1" type="ORF">TSPI_07867</name>
</gene>
<comment type="caution">
    <text evidence="1">The sequence shown here is derived from an EMBL/GenBank/DDBJ whole genome shotgun (WGS) entry which is preliminary data.</text>
</comment>
<accession>A0ABR3KWA7</accession>